<gene>
    <name evidence="1" type="ORF">K488DRAFT_75311</name>
</gene>
<dbReference type="Proteomes" id="UP000814128">
    <property type="component" value="Unassembled WGS sequence"/>
</dbReference>
<evidence type="ECO:0000313" key="1">
    <source>
        <dbReference type="EMBL" id="KAI0026480.1"/>
    </source>
</evidence>
<feature type="non-terminal residue" evidence="1">
    <location>
        <position position="1"/>
    </location>
</feature>
<reference evidence="1" key="1">
    <citation type="submission" date="2021-02" db="EMBL/GenBank/DDBJ databases">
        <authorList>
            <consortium name="DOE Joint Genome Institute"/>
            <person name="Ahrendt S."/>
            <person name="Looney B.P."/>
            <person name="Miyauchi S."/>
            <person name="Morin E."/>
            <person name="Drula E."/>
            <person name="Courty P.E."/>
            <person name="Chicoki N."/>
            <person name="Fauchery L."/>
            <person name="Kohler A."/>
            <person name="Kuo A."/>
            <person name="Labutti K."/>
            <person name="Pangilinan J."/>
            <person name="Lipzen A."/>
            <person name="Riley R."/>
            <person name="Andreopoulos W."/>
            <person name="He G."/>
            <person name="Johnson J."/>
            <person name="Barry K.W."/>
            <person name="Grigoriev I.V."/>
            <person name="Nagy L."/>
            <person name="Hibbett D."/>
            <person name="Henrissat B."/>
            <person name="Matheny P.B."/>
            <person name="Labbe J."/>
            <person name="Martin F."/>
        </authorList>
    </citation>
    <scope>NUCLEOTIDE SEQUENCE</scope>
    <source>
        <strain evidence="1">EC-137</strain>
    </source>
</reference>
<reference evidence="1" key="2">
    <citation type="journal article" date="2022" name="New Phytol.">
        <title>Evolutionary transition to the ectomycorrhizal habit in the genomes of a hyperdiverse lineage of mushroom-forming fungi.</title>
        <authorList>
            <person name="Looney B."/>
            <person name="Miyauchi S."/>
            <person name="Morin E."/>
            <person name="Drula E."/>
            <person name="Courty P.E."/>
            <person name="Kohler A."/>
            <person name="Kuo A."/>
            <person name="LaButti K."/>
            <person name="Pangilinan J."/>
            <person name="Lipzen A."/>
            <person name="Riley R."/>
            <person name="Andreopoulos W."/>
            <person name="He G."/>
            <person name="Johnson J."/>
            <person name="Nolan M."/>
            <person name="Tritt A."/>
            <person name="Barry K.W."/>
            <person name="Grigoriev I.V."/>
            <person name="Nagy L.G."/>
            <person name="Hibbett D."/>
            <person name="Henrissat B."/>
            <person name="Matheny P.B."/>
            <person name="Labbe J."/>
            <person name="Martin F.M."/>
        </authorList>
    </citation>
    <scope>NUCLEOTIDE SEQUENCE</scope>
    <source>
        <strain evidence="1">EC-137</strain>
    </source>
</reference>
<keyword evidence="2" id="KW-1185">Reference proteome</keyword>
<organism evidence="1 2">
    <name type="scientific">Vararia minispora EC-137</name>
    <dbReference type="NCBI Taxonomy" id="1314806"/>
    <lineage>
        <taxon>Eukaryota</taxon>
        <taxon>Fungi</taxon>
        <taxon>Dikarya</taxon>
        <taxon>Basidiomycota</taxon>
        <taxon>Agaricomycotina</taxon>
        <taxon>Agaricomycetes</taxon>
        <taxon>Russulales</taxon>
        <taxon>Lachnocladiaceae</taxon>
        <taxon>Vararia</taxon>
    </lineage>
</organism>
<dbReference type="EMBL" id="MU274505">
    <property type="protein sequence ID" value="KAI0026480.1"/>
    <property type="molecule type" value="Genomic_DNA"/>
</dbReference>
<name>A0ACB8Q447_9AGAM</name>
<evidence type="ECO:0000313" key="2">
    <source>
        <dbReference type="Proteomes" id="UP000814128"/>
    </source>
</evidence>
<protein>
    <submittedName>
        <fullName evidence="1">Uncharacterized protein</fullName>
    </submittedName>
</protein>
<sequence length="441" mass="49260">KKMALQSDKESESEGNNSPTEILGKNRVTSYKHQDTKCLFKNKEMMPSLMNDKSSNDERISLEADSEENSDGDKPDLPQNLLKVLKQYNLHALLGNPVPKVKKDIKELDLKSTASLDDVNEGDDVEEDVFKALSEDKNNDVDGPLRGMLDFLPPFEWCSNIAYTNGAAFSRLGNIIAQDETGKSIYDFVILKCLVSVVTFTQFPDSYMINPARVSYKDYEMVIMGYSKSKCIGKKGEILDNIIFGITAQDSSAVSEAEDMRSGKVQKSLCFYPITGEGQHAATFFYEVLYKHLDNDEPVSIHTDGGAWTVTTLTLTPKNYSSDKRASSGKAKASRVQHRVVDPGSPDKARRHSHKGIAEALDCHVHFPNEDVFLEKNKQRLFNVQDILTQYSNEDPGWEGEIPTDSYVAVHTLPNAYSDQAGDYIRFNIIGIQILLTPSDD</sequence>
<proteinExistence type="predicted"/>
<accession>A0ACB8Q447</accession>
<comment type="caution">
    <text evidence="1">The sequence shown here is derived from an EMBL/GenBank/DDBJ whole genome shotgun (WGS) entry which is preliminary data.</text>
</comment>